<evidence type="ECO:0000256" key="1">
    <source>
        <dbReference type="ARBA" id="ARBA00004123"/>
    </source>
</evidence>
<dbReference type="PANTHER" id="PTHR24408:SF58">
    <property type="entry name" value="TRANSCRIPTION FACTOR (TFIIIA), PUTATIVE (AFU_ORTHOLOGUE AFUA_1G05150)-RELATED"/>
    <property type="match status" value="1"/>
</dbReference>
<dbReference type="InterPro" id="IPR013087">
    <property type="entry name" value="Znf_C2H2_type"/>
</dbReference>
<name>A0ABD2BVF5_VESMC</name>
<organism evidence="9 10">
    <name type="scientific">Vespula maculifrons</name>
    <name type="common">Eastern yellow jacket</name>
    <name type="synonym">Wasp</name>
    <dbReference type="NCBI Taxonomy" id="7453"/>
    <lineage>
        <taxon>Eukaryota</taxon>
        <taxon>Metazoa</taxon>
        <taxon>Ecdysozoa</taxon>
        <taxon>Arthropoda</taxon>
        <taxon>Hexapoda</taxon>
        <taxon>Insecta</taxon>
        <taxon>Pterygota</taxon>
        <taxon>Neoptera</taxon>
        <taxon>Endopterygota</taxon>
        <taxon>Hymenoptera</taxon>
        <taxon>Apocrita</taxon>
        <taxon>Aculeata</taxon>
        <taxon>Vespoidea</taxon>
        <taxon>Vespidae</taxon>
        <taxon>Vespinae</taxon>
        <taxon>Vespula</taxon>
    </lineage>
</organism>
<evidence type="ECO:0000259" key="8">
    <source>
        <dbReference type="PROSITE" id="PS50157"/>
    </source>
</evidence>
<evidence type="ECO:0000313" key="10">
    <source>
        <dbReference type="Proteomes" id="UP001607303"/>
    </source>
</evidence>
<dbReference type="SUPFAM" id="SSF57667">
    <property type="entry name" value="beta-beta-alpha zinc fingers"/>
    <property type="match status" value="1"/>
</dbReference>
<keyword evidence="10" id="KW-1185">Reference proteome</keyword>
<comment type="subcellular location">
    <subcellularLocation>
        <location evidence="1">Nucleus</location>
    </subcellularLocation>
</comment>
<dbReference type="InterPro" id="IPR036236">
    <property type="entry name" value="Znf_C2H2_sf"/>
</dbReference>
<dbReference type="AlphaFoldDB" id="A0ABD2BVF5"/>
<dbReference type="FunFam" id="3.30.160.60:FF:000145">
    <property type="entry name" value="Zinc finger protein 574"/>
    <property type="match status" value="1"/>
</dbReference>
<protein>
    <submittedName>
        <fullName evidence="9">Zinc finger protein OZF-like isoform X1</fullName>
    </submittedName>
</protein>
<dbReference type="PANTHER" id="PTHR24408">
    <property type="entry name" value="ZINC FINGER PROTEIN"/>
    <property type="match status" value="1"/>
</dbReference>
<reference evidence="9 10" key="1">
    <citation type="journal article" date="2024" name="Ann. Entomol. Soc. Am.">
        <title>Genomic analyses of the southern and eastern yellowjacket wasps (Hymenoptera: Vespidae) reveal evolutionary signatures of social life.</title>
        <authorList>
            <person name="Catto M.A."/>
            <person name="Caine P.B."/>
            <person name="Orr S.E."/>
            <person name="Hunt B.G."/>
            <person name="Goodisman M.A.D."/>
        </authorList>
    </citation>
    <scope>NUCLEOTIDE SEQUENCE [LARGE SCALE GENOMIC DNA]</scope>
    <source>
        <strain evidence="9">232</strain>
        <tissue evidence="9">Head and thorax</tissue>
    </source>
</reference>
<evidence type="ECO:0000256" key="4">
    <source>
        <dbReference type="ARBA" id="ARBA00022771"/>
    </source>
</evidence>
<comment type="caution">
    <text evidence="9">The sequence shown here is derived from an EMBL/GenBank/DDBJ whole genome shotgun (WGS) entry which is preliminary data.</text>
</comment>
<dbReference type="Gene3D" id="3.30.160.60">
    <property type="entry name" value="Classic Zinc Finger"/>
    <property type="match status" value="1"/>
</dbReference>
<feature type="domain" description="C2H2-type" evidence="8">
    <location>
        <begin position="108"/>
        <end position="130"/>
    </location>
</feature>
<evidence type="ECO:0000256" key="7">
    <source>
        <dbReference type="PROSITE-ProRule" id="PRU00042"/>
    </source>
</evidence>
<accession>A0ABD2BVF5</accession>
<evidence type="ECO:0000256" key="5">
    <source>
        <dbReference type="ARBA" id="ARBA00022833"/>
    </source>
</evidence>
<feature type="domain" description="C2H2-type" evidence="8">
    <location>
        <begin position="80"/>
        <end position="107"/>
    </location>
</feature>
<dbReference type="SMART" id="SM00355">
    <property type="entry name" value="ZnF_C2H2"/>
    <property type="match status" value="2"/>
</dbReference>
<gene>
    <name evidence="9" type="ORF">V1477_013204</name>
</gene>
<evidence type="ECO:0000256" key="2">
    <source>
        <dbReference type="ARBA" id="ARBA00022723"/>
    </source>
</evidence>
<keyword evidence="5" id="KW-0862">Zinc</keyword>
<sequence length="143" mass="16842">MMVENVFNGNNNEDLKISDEDDVKIIETNRVWKICEDIKIKTEILDEIEDFSANDELVVVEDVENPFEKRITTLTAREQLVCTICRIDFPNEDEFKTHMILHSHCEPFRCGFCSKRFSRSSNLENHLQSHVDFDCNYCSLKFQ</sequence>
<evidence type="ECO:0000256" key="6">
    <source>
        <dbReference type="ARBA" id="ARBA00023242"/>
    </source>
</evidence>
<evidence type="ECO:0000256" key="3">
    <source>
        <dbReference type="ARBA" id="ARBA00022737"/>
    </source>
</evidence>
<dbReference type="Pfam" id="PF00096">
    <property type="entry name" value="zf-C2H2"/>
    <property type="match status" value="2"/>
</dbReference>
<dbReference type="PROSITE" id="PS00028">
    <property type="entry name" value="ZINC_FINGER_C2H2_1"/>
    <property type="match status" value="1"/>
</dbReference>
<feature type="non-terminal residue" evidence="9">
    <location>
        <position position="143"/>
    </location>
</feature>
<keyword evidence="2" id="KW-0479">Metal-binding</keyword>
<keyword evidence="3" id="KW-0677">Repeat</keyword>
<proteinExistence type="predicted"/>
<dbReference type="Proteomes" id="UP001607303">
    <property type="component" value="Unassembled WGS sequence"/>
</dbReference>
<dbReference type="GO" id="GO:0008270">
    <property type="term" value="F:zinc ion binding"/>
    <property type="evidence" value="ECO:0007669"/>
    <property type="project" value="UniProtKB-KW"/>
</dbReference>
<dbReference type="GO" id="GO:0005634">
    <property type="term" value="C:nucleus"/>
    <property type="evidence" value="ECO:0007669"/>
    <property type="project" value="UniProtKB-SubCell"/>
</dbReference>
<dbReference type="EMBL" id="JAYRBN010000066">
    <property type="protein sequence ID" value="KAL2736695.1"/>
    <property type="molecule type" value="Genomic_DNA"/>
</dbReference>
<evidence type="ECO:0000313" key="9">
    <source>
        <dbReference type="EMBL" id="KAL2736695.1"/>
    </source>
</evidence>
<dbReference type="PROSITE" id="PS50157">
    <property type="entry name" value="ZINC_FINGER_C2H2_2"/>
    <property type="match status" value="2"/>
</dbReference>
<keyword evidence="6" id="KW-0539">Nucleus</keyword>
<keyword evidence="4 7" id="KW-0863">Zinc-finger</keyword>